<dbReference type="EMBL" id="AECU01000166">
    <property type="protein sequence ID" value="EFQ06464.1"/>
    <property type="molecule type" value="Genomic_DNA"/>
</dbReference>
<name>E2ZK18_9FIRM</name>
<organism evidence="1 2">
    <name type="scientific">Faecalibacterium cf. prausnitzii KLE1255</name>
    <dbReference type="NCBI Taxonomy" id="748224"/>
    <lineage>
        <taxon>Bacteria</taxon>
        <taxon>Bacillati</taxon>
        <taxon>Bacillota</taxon>
        <taxon>Clostridia</taxon>
        <taxon>Eubacteriales</taxon>
        <taxon>Oscillospiraceae</taxon>
        <taxon>Faecalibacterium</taxon>
    </lineage>
</organism>
<gene>
    <name evidence="1" type="ORF">HMPREF9436_02020</name>
</gene>
<sequence>MAAAMFSLLLPGVRSRGVRARLSAVPHSLGRTARATFPDLCI</sequence>
<dbReference type="BioCyc" id="FCF748224-HMP:GTSS-1126-MONOMER"/>
<proteinExistence type="predicted"/>
<dbReference type="HOGENOM" id="CLU_3251761_0_0_9"/>
<comment type="caution">
    <text evidence="1">The sequence shown here is derived from an EMBL/GenBank/DDBJ whole genome shotgun (WGS) entry which is preliminary data.</text>
</comment>
<dbReference type="AlphaFoldDB" id="E2ZK18"/>
<protein>
    <submittedName>
        <fullName evidence="1">Uncharacterized protein</fullName>
    </submittedName>
</protein>
<reference evidence="1 2" key="1">
    <citation type="submission" date="2010-08" db="EMBL/GenBank/DDBJ databases">
        <authorList>
            <person name="Weinstock G."/>
            <person name="Sodergren E."/>
            <person name="Clifton S."/>
            <person name="Fulton L."/>
            <person name="Fulton B."/>
            <person name="Courtney L."/>
            <person name="Fronick C."/>
            <person name="Harrison M."/>
            <person name="Strong C."/>
            <person name="Farmer C."/>
            <person name="Delahaunty K."/>
            <person name="Markovic C."/>
            <person name="Hall O."/>
            <person name="Minx P."/>
            <person name="Tomlinson C."/>
            <person name="Mitreva M."/>
            <person name="Hou S."/>
            <person name="Chen J."/>
            <person name="Wollam A."/>
            <person name="Pepin K.H."/>
            <person name="Johnson M."/>
            <person name="Bhonagiri V."/>
            <person name="Zhang X."/>
            <person name="Suruliraj S."/>
            <person name="Warren W."/>
            <person name="Chinwalla A."/>
            <person name="Mardis E.R."/>
            <person name="Wilson R.K."/>
        </authorList>
    </citation>
    <scope>NUCLEOTIDE SEQUENCE [LARGE SCALE GENOMIC DNA]</scope>
    <source>
        <strain evidence="1 2">KLE1255</strain>
    </source>
</reference>
<dbReference type="Proteomes" id="UP000006028">
    <property type="component" value="Unassembled WGS sequence"/>
</dbReference>
<accession>E2ZK18</accession>
<evidence type="ECO:0000313" key="2">
    <source>
        <dbReference type="Proteomes" id="UP000006028"/>
    </source>
</evidence>
<evidence type="ECO:0000313" key="1">
    <source>
        <dbReference type="EMBL" id="EFQ06464.1"/>
    </source>
</evidence>